<feature type="transmembrane region" description="Helical" evidence="1">
    <location>
        <begin position="181"/>
        <end position="203"/>
    </location>
</feature>
<dbReference type="OrthoDB" id="9809977at2"/>
<feature type="transmembrane region" description="Helical" evidence="1">
    <location>
        <begin position="81"/>
        <end position="99"/>
    </location>
</feature>
<keyword evidence="1" id="KW-0812">Transmembrane</keyword>
<feature type="transmembrane region" description="Helical" evidence="1">
    <location>
        <begin position="111"/>
        <end position="128"/>
    </location>
</feature>
<gene>
    <name evidence="2" type="ORF">U729_777</name>
</gene>
<feature type="transmembrane region" description="Helical" evidence="1">
    <location>
        <begin position="7"/>
        <end position="29"/>
    </location>
</feature>
<keyword evidence="1" id="KW-0472">Membrane</keyword>
<feature type="transmembrane region" description="Helical" evidence="1">
    <location>
        <begin position="41"/>
        <end position="60"/>
    </location>
</feature>
<organism evidence="2 3">
    <name type="scientific">Clostridium baratii str. Sullivan</name>
    <dbReference type="NCBI Taxonomy" id="1415775"/>
    <lineage>
        <taxon>Bacteria</taxon>
        <taxon>Bacillati</taxon>
        <taxon>Bacillota</taxon>
        <taxon>Clostridia</taxon>
        <taxon>Eubacteriales</taxon>
        <taxon>Clostridiaceae</taxon>
        <taxon>Clostridium</taxon>
    </lineage>
</organism>
<dbReference type="AlphaFoldDB" id="A0A0A7FY80"/>
<dbReference type="HOGENOM" id="CLU_077680_0_0_9"/>
<evidence type="ECO:0000313" key="3">
    <source>
        <dbReference type="Proteomes" id="UP000030635"/>
    </source>
</evidence>
<dbReference type="eggNOG" id="COG2141">
    <property type="taxonomic scope" value="Bacteria"/>
</dbReference>
<dbReference type="RefSeq" id="WP_039311825.1">
    <property type="nucleotide sequence ID" value="NZ_CP006905.1"/>
</dbReference>
<sequence length="219" mass="25680">MNISRKTFRGFAGLVILAALIIAFINQMLDPEIESYVGRVVRYFSYFTEYSNILVMLWFLNKSFFNERIKFLNKESVKGALTLYIIVAGIVFFLVLNKAWNQEGIAKLQSYTLHGFAPIAFILDWIIFDEKGNYKYKDIKLWIVFPIVYLFVALFIGKMIGVYPYPFLDLNKISILEFFNYLVYLVIAFIGLALIIVTIDKLLYKFRILRNSKTEIKYN</sequence>
<keyword evidence="1" id="KW-1133">Transmembrane helix</keyword>
<dbReference type="EMBL" id="CP006905">
    <property type="protein sequence ID" value="AIY84558.1"/>
    <property type="molecule type" value="Genomic_DNA"/>
</dbReference>
<dbReference type="Proteomes" id="UP000030635">
    <property type="component" value="Chromosome"/>
</dbReference>
<reference evidence="2 3" key="1">
    <citation type="journal article" date="2015" name="Infect. Genet. Evol.">
        <title>Genomic sequences of six botulinum neurotoxin-producing strains representing three clostridial species illustrate the mobility and diversity of botulinum neurotoxin genes.</title>
        <authorList>
            <person name="Smith T.J."/>
            <person name="Hill K.K."/>
            <person name="Xie G."/>
            <person name="Foley B.T."/>
            <person name="Williamson C.H."/>
            <person name="Foster J.T."/>
            <person name="Johnson S.L."/>
            <person name="Chertkov O."/>
            <person name="Teshima H."/>
            <person name="Gibbons H.S."/>
            <person name="Johnsky L.A."/>
            <person name="Karavis M.A."/>
            <person name="Smith L.A."/>
        </authorList>
    </citation>
    <scope>NUCLEOTIDE SEQUENCE [LARGE SCALE GENOMIC DNA]</scope>
    <source>
        <strain evidence="2">Sullivan</strain>
    </source>
</reference>
<keyword evidence="3" id="KW-1185">Reference proteome</keyword>
<proteinExistence type="predicted"/>
<evidence type="ECO:0000313" key="2">
    <source>
        <dbReference type="EMBL" id="AIY84558.1"/>
    </source>
</evidence>
<dbReference type="NCBIfam" id="NF038065">
    <property type="entry name" value="Pr6Pr"/>
    <property type="match status" value="1"/>
</dbReference>
<feature type="transmembrane region" description="Helical" evidence="1">
    <location>
        <begin position="140"/>
        <end position="161"/>
    </location>
</feature>
<dbReference type="STRING" id="1561.NPD11_2216"/>
<dbReference type="KEGG" id="cbv:U729_777"/>
<evidence type="ECO:0000256" key="1">
    <source>
        <dbReference type="SAM" id="Phobius"/>
    </source>
</evidence>
<name>A0A0A7FY80_9CLOT</name>
<protein>
    <submittedName>
        <fullName evidence="2">FAR-17a/AIG1-like family protein</fullName>
    </submittedName>
</protein>
<dbReference type="InterPro" id="IPR049713">
    <property type="entry name" value="Pr6Pr-like"/>
</dbReference>
<accession>A0A0A7FY80</accession>